<dbReference type="FunFam" id="2.30.29.210:FF:000001">
    <property type="entry name" value="FACT complex subunit spt16"/>
    <property type="match status" value="1"/>
</dbReference>
<dbReference type="InterPro" id="IPR040258">
    <property type="entry name" value="Spt16"/>
</dbReference>
<proteinExistence type="inferred from homology"/>
<evidence type="ECO:0000256" key="7">
    <source>
        <dbReference type="ARBA" id="ARBA00023163"/>
    </source>
</evidence>
<evidence type="ECO:0000259" key="13">
    <source>
        <dbReference type="SMART" id="SM01286"/>
    </source>
</evidence>
<dbReference type="GO" id="GO:0031491">
    <property type="term" value="F:nucleosome binding"/>
    <property type="evidence" value="ECO:0007669"/>
    <property type="project" value="TreeGrafter"/>
</dbReference>
<dbReference type="InterPro" id="IPR036005">
    <property type="entry name" value="Creatinase/aminopeptidase-like"/>
</dbReference>
<feature type="compositionally biased region" description="Basic and acidic residues" evidence="11">
    <location>
        <begin position="1027"/>
        <end position="1053"/>
    </location>
</feature>
<keyword evidence="4 10" id="KW-0227">DNA damage</keyword>
<dbReference type="Pfam" id="PF08512">
    <property type="entry name" value="Rttp106-like_middle"/>
    <property type="match status" value="1"/>
</dbReference>
<dbReference type="GO" id="GO:0006281">
    <property type="term" value="P:DNA repair"/>
    <property type="evidence" value="ECO:0007669"/>
    <property type="project" value="UniProtKB-UniRule"/>
</dbReference>
<evidence type="ECO:0000256" key="5">
    <source>
        <dbReference type="ARBA" id="ARBA00023015"/>
    </source>
</evidence>
<dbReference type="GO" id="GO:0006260">
    <property type="term" value="P:DNA replication"/>
    <property type="evidence" value="ECO:0007669"/>
    <property type="project" value="UniProtKB-KW"/>
</dbReference>
<dbReference type="SUPFAM" id="SSF55920">
    <property type="entry name" value="Creatinase/aminopeptidase"/>
    <property type="match status" value="1"/>
</dbReference>
<dbReference type="InterPro" id="IPR011993">
    <property type="entry name" value="PH-like_dom_sf"/>
</dbReference>
<accession>A0A9P8D0Z3</accession>
<dbReference type="InterPro" id="IPR048969">
    <property type="entry name" value="FACT_SPT16_C"/>
</dbReference>
<evidence type="ECO:0000256" key="11">
    <source>
        <dbReference type="SAM" id="MobiDB-lite"/>
    </source>
</evidence>
<keyword evidence="2 10" id="KW-0158">Chromosome</keyword>
<keyword evidence="3 10" id="KW-0235">DNA replication</keyword>
<dbReference type="GO" id="GO:0034728">
    <property type="term" value="P:nucleosome organization"/>
    <property type="evidence" value="ECO:0007669"/>
    <property type="project" value="UniProtKB-ARBA"/>
</dbReference>
<gene>
    <name evidence="15" type="ORF">KVV02_001516</name>
</gene>
<feature type="domain" description="FACT complex subunit SPT16 middle" evidence="13">
    <location>
        <begin position="578"/>
        <end position="726"/>
    </location>
</feature>
<feature type="region of interest" description="Disordered" evidence="11">
    <location>
        <begin position="483"/>
        <end position="527"/>
    </location>
</feature>
<dbReference type="Gene3D" id="3.40.350.10">
    <property type="entry name" value="Creatinase/prolidase N-terminal domain"/>
    <property type="match status" value="1"/>
</dbReference>
<dbReference type="FunFam" id="2.30.29.30:FF:000017">
    <property type="entry name" value="FACT complex subunit SPT16"/>
    <property type="match status" value="1"/>
</dbReference>
<dbReference type="InterPro" id="IPR013719">
    <property type="entry name" value="RTT106/SPT16-like_middle_dom"/>
</dbReference>
<feature type="domain" description="Histone chaperone RTT106/FACT complex subunit SPT16-like middle" evidence="14">
    <location>
        <begin position="849"/>
        <end position="939"/>
    </location>
</feature>
<dbReference type="FunFam" id="3.90.230.10:FF:000005">
    <property type="entry name" value="FACT complex subunit spt16"/>
    <property type="match status" value="1"/>
</dbReference>
<evidence type="ECO:0000256" key="4">
    <source>
        <dbReference type="ARBA" id="ARBA00022763"/>
    </source>
</evidence>
<feature type="compositionally biased region" description="Basic and acidic residues" evidence="11">
    <location>
        <begin position="510"/>
        <end position="527"/>
    </location>
</feature>
<comment type="subunit">
    <text evidence="10">Component of the FACT complex.</text>
</comment>
<dbReference type="Gene3D" id="3.90.230.10">
    <property type="entry name" value="Creatinase/methionine aminopeptidase superfamily"/>
    <property type="match status" value="1"/>
</dbReference>
<keyword evidence="7 10" id="KW-0804">Transcription</keyword>
<dbReference type="SMART" id="SM01287">
    <property type="entry name" value="Rtt106"/>
    <property type="match status" value="1"/>
</dbReference>
<feature type="region of interest" description="Disordered" evidence="11">
    <location>
        <begin position="970"/>
        <end position="1059"/>
    </location>
</feature>
<keyword evidence="5 10" id="KW-0805">Transcription regulation</keyword>
<protein>
    <recommendedName>
        <fullName evidence="10">FACT complex subunit</fullName>
    </recommendedName>
</protein>
<dbReference type="InterPro" id="IPR013953">
    <property type="entry name" value="FACT_SPT16_M"/>
</dbReference>
<comment type="function">
    <text evidence="10">Component of the FACT complex, a general chromatin factor that acts to reorganize nucleosomes. The FACT complex is involved in multiple processes that require DNA as a template such as mRNA elongation, DNA replication and DNA repair. During transcription elongation the FACT complex acts as a histone chaperone that both destabilizes and restores nucleosomal structure. It facilitates the passage of RNA polymerase II and transcription by promoting the dissociation of one histone H2A-H2B dimer from the nucleosome, then subsequently promotes the reestablishment of the nucleosome following the passage of RNA polymerase II.</text>
</comment>
<reference evidence="15" key="1">
    <citation type="submission" date="2021-07" db="EMBL/GenBank/DDBJ databases">
        <title>Draft genome of Mortierella alpina, strain LL118, isolated from an aspen leaf litter sample.</title>
        <authorList>
            <person name="Yang S."/>
            <person name="Vinatzer B.A."/>
        </authorList>
    </citation>
    <scope>NUCLEOTIDE SEQUENCE</scope>
    <source>
        <strain evidence="15">LL118</strain>
    </source>
</reference>
<dbReference type="InterPro" id="IPR029148">
    <property type="entry name" value="FACT-SPT16_Nlobe"/>
</dbReference>
<keyword evidence="9 10" id="KW-0539">Nucleus</keyword>
<evidence type="ECO:0000259" key="14">
    <source>
        <dbReference type="SMART" id="SM01287"/>
    </source>
</evidence>
<dbReference type="Pfam" id="PF14826">
    <property type="entry name" value="FACT-Spt16_Nlob"/>
    <property type="match status" value="1"/>
</dbReference>
<feature type="compositionally biased region" description="Low complexity" evidence="11">
    <location>
        <begin position="983"/>
        <end position="1008"/>
    </location>
</feature>
<dbReference type="Pfam" id="PF00557">
    <property type="entry name" value="Peptidase_M24"/>
    <property type="match status" value="1"/>
</dbReference>
<dbReference type="GO" id="GO:0010468">
    <property type="term" value="P:regulation of gene expression"/>
    <property type="evidence" value="ECO:0007669"/>
    <property type="project" value="UniProtKB-ARBA"/>
</dbReference>
<dbReference type="Gene3D" id="2.30.29.150">
    <property type="match status" value="1"/>
</dbReference>
<evidence type="ECO:0000256" key="1">
    <source>
        <dbReference type="ARBA" id="ARBA00010779"/>
    </source>
</evidence>
<dbReference type="CDD" id="cd01091">
    <property type="entry name" value="CDC68-like"/>
    <property type="match status" value="1"/>
</dbReference>
<dbReference type="Pfam" id="PF21091">
    <property type="entry name" value="SPT16_C"/>
    <property type="match status" value="1"/>
</dbReference>
<dbReference type="SMART" id="SM01286">
    <property type="entry name" value="SPT16"/>
    <property type="match status" value="1"/>
</dbReference>
<feature type="compositionally biased region" description="Acidic residues" evidence="11">
    <location>
        <begin position="1009"/>
        <end position="1026"/>
    </location>
</feature>
<evidence type="ECO:0000256" key="9">
    <source>
        <dbReference type="ARBA" id="ARBA00023242"/>
    </source>
</evidence>
<dbReference type="PANTHER" id="PTHR13980">
    <property type="entry name" value="CDC68 RELATED"/>
    <property type="match status" value="1"/>
</dbReference>
<name>A0A9P8D0Z3_MORAP</name>
<dbReference type="EMBL" id="JAIFTL010000017">
    <property type="protein sequence ID" value="KAG9326589.1"/>
    <property type="molecule type" value="Genomic_DNA"/>
</dbReference>
<dbReference type="InterPro" id="IPR033825">
    <property type="entry name" value="Spt16_M24"/>
</dbReference>
<dbReference type="Gene3D" id="2.30.29.210">
    <property type="entry name" value="FACT complex subunit Spt16p/Cdc68p"/>
    <property type="match status" value="1"/>
</dbReference>
<evidence type="ECO:0000259" key="12">
    <source>
        <dbReference type="SMART" id="SM01285"/>
    </source>
</evidence>
<evidence type="ECO:0000256" key="10">
    <source>
        <dbReference type="RuleBase" id="RU367052"/>
    </source>
</evidence>
<comment type="subcellular location">
    <subcellularLocation>
        <location evidence="10">Nucleus</location>
    </subcellularLocation>
    <subcellularLocation>
        <location evidence="10">Chromosome</location>
    </subcellularLocation>
</comment>
<evidence type="ECO:0000256" key="6">
    <source>
        <dbReference type="ARBA" id="ARBA00023054"/>
    </source>
</evidence>
<dbReference type="Pfam" id="PF24824">
    <property type="entry name" value="PH_SPT16"/>
    <property type="match status" value="1"/>
</dbReference>
<dbReference type="FunFam" id="3.40.350.10:FF:000006">
    <property type="entry name" value="FACT complex subunit SPT16"/>
    <property type="match status" value="1"/>
</dbReference>
<dbReference type="AlphaFoldDB" id="A0A9P8D0Z3"/>
<sequence length="1059" mass="121078">MHCSPLQLVAWWLGQPRYARGCRYILMDAPLCWITFCLNMPAEVTIDARLFHRRARDLVNHWKKSNGPEESFQNVNSLLVVLGNMTDEDTVYQKTTALQIWLFGYELTQTLMLFTGDTLHIVTGGNKAKILESLKEWEGQQFPVEIHARNKDEAHNTELFQNMINIISNQGNRVGIFAKDTQSGNFAAAWKTALEGSTKPLENIDISAGVAEVLAIKDDEELRSTKSASKLSSLVMKNYFIEEMSQIIDEERKITHEKFAEKTEDALLDEKMYKRLKFPADAASGNPEWCYTPIIQSGGNYDLKTSAMSNEKELHAGTIICSLGVRYRSYCSNIGRTFLIDPNKTQEKNYTFLLDVQRKVLDAMKEGVQIKDVYSRAIDFIRNKRPELEKKFVKNLGFGTGLEFRESSYLLNSKNSKELQRDMIFSVSVGFQDIDNPKATDDKSKKYSLLLIDTVRITQEAPQILTSCETTLSEVSYFFKDPAEEEEEPVKKESPTHSRASKSAVLNTKFRSEQDEASKDSARKEHQKLLAEQKHAEGIERYGDAGSLKKDNQKSVFRKFESYKRESALPKEVSSLRIVVDQRNDTLVLPMYGLAVPFHISTLQKVTKTDEGEFFYLRLNFITPGQPGKKDDTPFDDPNANFVRALSFRSADGARMSEIYNQILELKKNAVKKESERKEMADIVEQDKLIEVKGKRPPRLPDVFARPGLDGKRPGELEIHLNGLRYVSPLRNENRIDVLFNNIKHLFFQPCDGELIVLIHCQLKNPIMIGKKKTEHVQFYREASDAQFDETGNRRRKYVYGDEDELASEQEERRRRAALNKEFKQFGEKITELSENKVEVDVPFRDLAFNGVPFRTNVLLKPTQDCLVHLSEAPFLVITLSDVEIVHLERIQFGLKNFDMVFTFKDYFQAPIHINTIPMSQLDNVKDWLDSMDIVFYEGPLNLNWGPIMKTIQEDPAEFYKEGGWSFLAPDSDAEDSEESASEFEASASDFASSSDESSYASDASMDAGSDDQDDDDEESGEDWDALEEKAKRADDKKFGSKREVDSDSDNDRKKKRKR</sequence>
<dbReference type="GO" id="GO:0006368">
    <property type="term" value="P:transcription elongation by RNA polymerase II"/>
    <property type="evidence" value="ECO:0007669"/>
    <property type="project" value="TreeGrafter"/>
</dbReference>
<organism evidence="15 16">
    <name type="scientific">Mortierella alpina</name>
    <name type="common">Oleaginous fungus</name>
    <name type="synonym">Mortierella renispora</name>
    <dbReference type="NCBI Taxonomy" id="64518"/>
    <lineage>
        <taxon>Eukaryota</taxon>
        <taxon>Fungi</taxon>
        <taxon>Fungi incertae sedis</taxon>
        <taxon>Mucoromycota</taxon>
        <taxon>Mortierellomycotina</taxon>
        <taxon>Mortierellomycetes</taxon>
        <taxon>Mortierellales</taxon>
        <taxon>Mortierellaceae</taxon>
        <taxon>Mortierella</taxon>
    </lineage>
</organism>
<dbReference type="InterPro" id="IPR056595">
    <property type="entry name" value="Fact-SPT16_PH"/>
</dbReference>
<dbReference type="PANTHER" id="PTHR13980:SF15">
    <property type="entry name" value="FACT COMPLEX SUBUNIT SPT16"/>
    <property type="match status" value="1"/>
</dbReference>
<comment type="caution">
    <text evidence="15">The sequence shown here is derived from an EMBL/GenBank/DDBJ whole genome shotgun (WGS) entry which is preliminary data.</text>
</comment>
<dbReference type="InterPro" id="IPR000994">
    <property type="entry name" value="Pept_M24"/>
</dbReference>
<evidence type="ECO:0000256" key="8">
    <source>
        <dbReference type="ARBA" id="ARBA00023204"/>
    </source>
</evidence>
<feature type="domain" description="FACT complex subunit SPT16 N-terminal lobe" evidence="12">
    <location>
        <begin position="46"/>
        <end position="210"/>
    </location>
</feature>
<dbReference type="SMART" id="SM01285">
    <property type="entry name" value="FACT-Spt16_Nlob"/>
    <property type="match status" value="1"/>
</dbReference>
<dbReference type="Pfam" id="PF08644">
    <property type="entry name" value="SPT16"/>
    <property type="match status" value="1"/>
</dbReference>
<evidence type="ECO:0000313" key="15">
    <source>
        <dbReference type="EMBL" id="KAG9326589.1"/>
    </source>
</evidence>
<evidence type="ECO:0000256" key="3">
    <source>
        <dbReference type="ARBA" id="ARBA00022705"/>
    </source>
</evidence>
<evidence type="ECO:0000256" key="2">
    <source>
        <dbReference type="ARBA" id="ARBA00022454"/>
    </source>
</evidence>
<dbReference type="Proteomes" id="UP000717515">
    <property type="component" value="Unassembled WGS sequence"/>
</dbReference>
<dbReference type="FunFam" id="2.30.29.150:FF:000002">
    <property type="entry name" value="FACT complex subunit SPT16"/>
    <property type="match status" value="1"/>
</dbReference>
<dbReference type="Gene3D" id="2.30.29.30">
    <property type="entry name" value="Pleckstrin-homology domain (PH domain)/Phosphotyrosine-binding domain (PTB)"/>
    <property type="match status" value="1"/>
</dbReference>
<feature type="compositionally biased region" description="Acidic residues" evidence="11">
    <location>
        <begin position="972"/>
        <end position="982"/>
    </location>
</feature>
<comment type="similarity">
    <text evidence="1 10">Belongs to the peptidase M24 family. SPT16 subfamily.</text>
</comment>
<evidence type="ECO:0000313" key="16">
    <source>
        <dbReference type="Proteomes" id="UP000717515"/>
    </source>
</evidence>
<dbReference type="GO" id="GO:0035101">
    <property type="term" value="C:FACT complex"/>
    <property type="evidence" value="ECO:0007669"/>
    <property type="project" value="UniProtKB-UniRule"/>
</dbReference>
<keyword evidence="6" id="KW-0175">Coiled coil</keyword>
<dbReference type="InterPro" id="IPR029149">
    <property type="entry name" value="Creatin/AminoP/Spt16_N"/>
</dbReference>
<keyword evidence="8 10" id="KW-0234">DNA repair</keyword>